<evidence type="ECO:0000313" key="3">
    <source>
        <dbReference type="EMBL" id="MXU85701.1"/>
    </source>
</evidence>
<dbReference type="AlphaFoldDB" id="A0A6B0U5R6"/>
<evidence type="ECO:0000256" key="2">
    <source>
        <dbReference type="SAM" id="SignalP"/>
    </source>
</evidence>
<dbReference type="EMBL" id="GIFC01003618">
    <property type="protein sequence ID" value="MXU85701.1"/>
    <property type="molecule type" value="Transcribed_RNA"/>
</dbReference>
<name>A0A6B0U5R6_IXORI</name>
<feature type="chain" id="PRO_5025475259" evidence="2">
    <location>
        <begin position="20"/>
        <end position="87"/>
    </location>
</feature>
<sequence length="87" mass="9331">MYSGTSMLLLLLLWPADVALRSPRASSDKSVVRRRSLLGLVASSTSTLMAPRCSVVVTRNGRDGFSRRDAVGTHASRAGRSLSVRGQ</sequence>
<evidence type="ECO:0000256" key="1">
    <source>
        <dbReference type="SAM" id="MobiDB-lite"/>
    </source>
</evidence>
<proteinExistence type="predicted"/>
<protein>
    <submittedName>
        <fullName evidence="3">Putative secreted protein</fullName>
    </submittedName>
</protein>
<feature type="region of interest" description="Disordered" evidence="1">
    <location>
        <begin position="66"/>
        <end position="87"/>
    </location>
</feature>
<organism evidence="3">
    <name type="scientific">Ixodes ricinus</name>
    <name type="common">Common tick</name>
    <name type="synonym">Acarus ricinus</name>
    <dbReference type="NCBI Taxonomy" id="34613"/>
    <lineage>
        <taxon>Eukaryota</taxon>
        <taxon>Metazoa</taxon>
        <taxon>Ecdysozoa</taxon>
        <taxon>Arthropoda</taxon>
        <taxon>Chelicerata</taxon>
        <taxon>Arachnida</taxon>
        <taxon>Acari</taxon>
        <taxon>Parasitiformes</taxon>
        <taxon>Ixodida</taxon>
        <taxon>Ixodoidea</taxon>
        <taxon>Ixodidae</taxon>
        <taxon>Ixodinae</taxon>
        <taxon>Ixodes</taxon>
    </lineage>
</organism>
<feature type="signal peptide" evidence="2">
    <location>
        <begin position="1"/>
        <end position="19"/>
    </location>
</feature>
<keyword evidence="2" id="KW-0732">Signal</keyword>
<reference evidence="3" key="1">
    <citation type="submission" date="2019-12" db="EMBL/GenBank/DDBJ databases">
        <title>An insight into the sialome of adult female Ixodes ricinus ticks feeding for 6 days.</title>
        <authorList>
            <person name="Perner J."/>
            <person name="Ribeiro J.M.C."/>
        </authorList>
    </citation>
    <scope>NUCLEOTIDE SEQUENCE</scope>
    <source>
        <strain evidence="3">Semi-engorged</strain>
        <tissue evidence="3">Salivary glands</tissue>
    </source>
</reference>
<accession>A0A6B0U5R6</accession>